<dbReference type="Proteomes" id="UP000305238">
    <property type="component" value="Unassembled WGS sequence"/>
</dbReference>
<evidence type="ECO:0008006" key="5">
    <source>
        <dbReference type="Google" id="ProtNLM"/>
    </source>
</evidence>
<dbReference type="RefSeq" id="WP_138638664.1">
    <property type="nucleotide sequence ID" value="NZ_VCKZ01000184.1"/>
</dbReference>
<dbReference type="PANTHER" id="PTHR40761:SF1">
    <property type="entry name" value="CONSERVED INTEGRAL MEMBRANE ALANINE VALINE AND LEUCINE RICH PROTEIN-RELATED"/>
    <property type="match status" value="1"/>
</dbReference>
<dbReference type="EMBL" id="VCKZ01000184">
    <property type="protein sequence ID" value="TMR35158.1"/>
    <property type="molecule type" value="Genomic_DNA"/>
</dbReference>
<feature type="transmembrane region" description="Helical" evidence="1">
    <location>
        <begin position="133"/>
        <end position="152"/>
    </location>
</feature>
<comment type="caution">
    <text evidence="3">The sequence shown here is derived from an EMBL/GenBank/DDBJ whole genome shotgun (WGS) entry which is preliminary data.</text>
</comment>
<evidence type="ECO:0000313" key="3">
    <source>
        <dbReference type="EMBL" id="TMR35158.1"/>
    </source>
</evidence>
<dbReference type="OrthoDB" id="4571836at2"/>
<protein>
    <recommendedName>
        <fullName evidence="5">Integral membrane protein</fullName>
    </recommendedName>
</protein>
<dbReference type="NCBIfam" id="NF038012">
    <property type="entry name" value="DMT_1"/>
    <property type="match status" value="1"/>
</dbReference>
<evidence type="ECO:0000256" key="2">
    <source>
        <dbReference type="SAM" id="SignalP"/>
    </source>
</evidence>
<proteinExistence type="predicted"/>
<feature type="signal peptide" evidence="2">
    <location>
        <begin position="1"/>
        <end position="19"/>
    </location>
</feature>
<evidence type="ECO:0000313" key="4">
    <source>
        <dbReference type="Proteomes" id="UP000305238"/>
    </source>
</evidence>
<feature type="transmembrane region" description="Helical" evidence="1">
    <location>
        <begin position="50"/>
        <end position="76"/>
    </location>
</feature>
<organism evidence="3 4">
    <name type="scientific">Actinomadura geliboluensis</name>
    <dbReference type="NCBI Taxonomy" id="882440"/>
    <lineage>
        <taxon>Bacteria</taxon>
        <taxon>Bacillati</taxon>
        <taxon>Actinomycetota</taxon>
        <taxon>Actinomycetes</taxon>
        <taxon>Streptosporangiales</taxon>
        <taxon>Thermomonosporaceae</taxon>
        <taxon>Actinomadura</taxon>
    </lineage>
</organism>
<evidence type="ECO:0000256" key="1">
    <source>
        <dbReference type="SAM" id="Phobius"/>
    </source>
</evidence>
<feature type="transmembrane region" description="Helical" evidence="1">
    <location>
        <begin position="104"/>
        <end position="121"/>
    </location>
</feature>
<keyword evidence="4" id="KW-1185">Reference proteome</keyword>
<accession>A0A5S4GQC0</accession>
<gene>
    <name evidence="3" type="ORF">ETD96_23615</name>
</gene>
<dbReference type="AlphaFoldDB" id="A0A5S4GQC0"/>
<keyword evidence="2" id="KW-0732">Signal</keyword>
<reference evidence="3 4" key="1">
    <citation type="submission" date="2019-05" db="EMBL/GenBank/DDBJ databases">
        <title>Draft genome sequence of Actinomadura geliboluensis A8036.</title>
        <authorList>
            <person name="Saricaoglu S."/>
            <person name="Isik K."/>
        </authorList>
    </citation>
    <scope>NUCLEOTIDE SEQUENCE [LARGE SCALE GENOMIC DNA]</scope>
    <source>
        <strain evidence="3 4">A8036</strain>
    </source>
</reference>
<feature type="chain" id="PRO_5038953207" description="Integral membrane protein" evidence="2">
    <location>
        <begin position="20"/>
        <end position="247"/>
    </location>
</feature>
<name>A0A5S4GQC0_9ACTN</name>
<keyword evidence="1" id="KW-0472">Membrane</keyword>
<keyword evidence="1" id="KW-1133">Transmembrane helix</keyword>
<keyword evidence="1" id="KW-0812">Transmembrane</keyword>
<feature type="transmembrane region" description="Helical" evidence="1">
    <location>
        <begin position="164"/>
        <end position="181"/>
    </location>
</feature>
<feature type="transmembrane region" description="Helical" evidence="1">
    <location>
        <begin position="201"/>
        <end position="219"/>
    </location>
</feature>
<sequence length="247" mass="26331">MNLPAIAAALAAAVFFALAATLQHHAAYHEVVHRLLDVRLLWRLLHHRLWVGGQFIDLIGLGLHITALHIGTLVLVQPVMISGLLLSVPMEAALDRRRPRRRDLTGVALATAGLAAFLVAADPSAGTSRPTGTAWFVSGGVVGLAVAGLLVLSHRTRRGPLSGACVGLATGALYGFSAALLKTCADLLTTHPLSLPLHWQMYALLGTSAIGMQLNQSAFQHSGPPRRCWRLRLLVLSRSRSLCHVTG</sequence>
<dbReference type="PANTHER" id="PTHR40761">
    <property type="entry name" value="CONSERVED INTEGRAL MEMBRANE ALANINE VALINE AND LEUCINE RICH PROTEIN-RELATED"/>
    <property type="match status" value="1"/>
</dbReference>